<evidence type="ECO:0000259" key="2">
    <source>
        <dbReference type="Pfam" id="PF03972"/>
    </source>
</evidence>
<comment type="similarity">
    <text evidence="1">Belongs to the PrpD family.</text>
</comment>
<dbReference type="PANTHER" id="PTHR16943:SF8">
    <property type="entry name" value="2-METHYLCITRATE DEHYDRATASE"/>
    <property type="match status" value="1"/>
</dbReference>
<feature type="domain" description="MmgE/PrpD C-terminal" evidence="3">
    <location>
        <begin position="285"/>
        <end position="449"/>
    </location>
</feature>
<protein>
    <submittedName>
        <fullName evidence="4">2-methylcitrate dehydratase PrpD</fullName>
    </submittedName>
</protein>
<dbReference type="InterPro" id="IPR045336">
    <property type="entry name" value="MmgE_PrpD_N"/>
</dbReference>
<organism evidence="4 5">
    <name type="scientific">Palleronia aestuarii</name>
    <dbReference type="NCBI Taxonomy" id="568105"/>
    <lineage>
        <taxon>Bacteria</taxon>
        <taxon>Pseudomonadati</taxon>
        <taxon>Pseudomonadota</taxon>
        <taxon>Alphaproteobacteria</taxon>
        <taxon>Rhodobacterales</taxon>
        <taxon>Roseobacteraceae</taxon>
        <taxon>Palleronia</taxon>
    </lineage>
</organism>
<dbReference type="InterPro" id="IPR045337">
    <property type="entry name" value="MmgE_PrpD_C"/>
</dbReference>
<dbReference type="InterPro" id="IPR036148">
    <property type="entry name" value="MmgE/PrpD_sf"/>
</dbReference>
<dbReference type="GO" id="GO:0016829">
    <property type="term" value="F:lyase activity"/>
    <property type="evidence" value="ECO:0007669"/>
    <property type="project" value="InterPro"/>
</dbReference>
<evidence type="ECO:0000256" key="1">
    <source>
        <dbReference type="ARBA" id="ARBA00006174"/>
    </source>
</evidence>
<gene>
    <name evidence="4" type="ORF">LX81_02696</name>
</gene>
<dbReference type="SUPFAM" id="SSF103378">
    <property type="entry name" value="2-methylcitrate dehydratase PrpD"/>
    <property type="match status" value="1"/>
</dbReference>
<dbReference type="AlphaFoldDB" id="A0A2W7NAK1"/>
<dbReference type="InterPro" id="IPR005656">
    <property type="entry name" value="MmgE_PrpD"/>
</dbReference>
<dbReference type="Gene3D" id="3.30.1330.120">
    <property type="entry name" value="2-methylcitrate dehydratase PrpD"/>
    <property type="match status" value="1"/>
</dbReference>
<evidence type="ECO:0000313" key="4">
    <source>
        <dbReference type="EMBL" id="PZX15107.1"/>
    </source>
</evidence>
<evidence type="ECO:0000313" key="5">
    <source>
        <dbReference type="Proteomes" id="UP000248916"/>
    </source>
</evidence>
<dbReference type="EMBL" id="QKZL01000011">
    <property type="protein sequence ID" value="PZX15107.1"/>
    <property type="molecule type" value="Genomic_DNA"/>
</dbReference>
<dbReference type="RefSeq" id="WP_111537814.1">
    <property type="nucleotide sequence ID" value="NZ_QKZL01000011.1"/>
</dbReference>
<dbReference type="InterPro" id="IPR042188">
    <property type="entry name" value="MmgE/PrpD_sf_2"/>
</dbReference>
<name>A0A2W7NAK1_9RHOB</name>
<dbReference type="Pfam" id="PF03972">
    <property type="entry name" value="MmgE_PrpD_N"/>
    <property type="match status" value="1"/>
</dbReference>
<dbReference type="InterPro" id="IPR042183">
    <property type="entry name" value="MmgE/PrpD_sf_1"/>
</dbReference>
<dbReference type="Proteomes" id="UP000248916">
    <property type="component" value="Unassembled WGS sequence"/>
</dbReference>
<comment type="caution">
    <text evidence="4">The sequence shown here is derived from an EMBL/GenBank/DDBJ whole genome shotgun (WGS) entry which is preliminary data.</text>
</comment>
<feature type="domain" description="MmgE/PrpD N-terminal" evidence="2">
    <location>
        <begin position="18"/>
        <end position="256"/>
    </location>
</feature>
<dbReference type="Pfam" id="PF19305">
    <property type="entry name" value="MmgE_PrpD_C"/>
    <property type="match status" value="1"/>
</dbReference>
<reference evidence="4 5" key="1">
    <citation type="submission" date="2018-06" db="EMBL/GenBank/DDBJ databases">
        <title>Genomic Encyclopedia of Archaeal and Bacterial Type Strains, Phase II (KMG-II): from individual species to whole genera.</title>
        <authorList>
            <person name="Goeker M."/>
        </authorList>
    </citation>
    <scope>NUCLEOTIDE SEQUENCE [LARGE SCALE GENOMIC DNA]</scope>
    <source>
        <strain evidence="4 5">DSM 22009</strain>
    </source>
</reference>
<dbReference type="PANTHER" id="PTHR16943">
    <property type="entry name" value="2-METHYLCITRATE DEHYDRATASE-RELATED"/>
    <property type="match status" value="1"/>
</dbReference>
<evidence type="ECO:0000259" key="3">
    <source>
        <dbReference type="Pfam" id="PF19305"/>
    </source>
</evidence>
<keyword evidence="5" id="KW-1185">Reference proteome</keyword>
<proteinExistence type="inferred from homology"/>
<sequence>MNQQARIDAQTTPGATRALAKFVAEARTASFDDKTFHRARYHALDTIGALIAGAVQETTETTVKAVRATGAGGEVPVPGRGERFDMTTAALIAGTAGHGLEVDDGYRAGSVHPGTVIVPAALAAAWQTRCDGDTFLRSIIAGYEVMCRISAAIHPRARWRGFHNTPATGVFGATAVWCVMKGLDEDAVESAFGAACSTASGLFTFLHGGEVKRLHAGFGARSGLLSGVLAENGLQGPPGCLEVRDGFFHAYAGGDTGEFDYSTLDILSVGTGSPHAMTECYIKPYACCRHIHGPIDALTLLMREHDFTADKIEAMHVGTYRVAAAHDLRTWSSFTGSQMSIPFVLASAARFGRADIDVFDAAHRADPETAALAERVSVDVDPECEADYPRTRPARVTVTLKDGRRVDHRVDQPYGSPGNPLDEAALEAKFMTLATLVFDEAEARSIAASLWAVHDTADMRPLVESLARAS</sequence>
<dbReference type="OrthoDB" id="9795089at2"/>
<accession>A0A2W7NAK1</accession>
<dbReference type="Gene3D" id="1.10.4100.10">
    <property type="entry name" value="2-methylcitrate dehydratase PrpD"/>
    <property type="match status" value="1"/>
</dbReference>